<feature type="transmembrane region" description="Helical" evidence="5">
    <location>
        <begin position="95"/>
        <end position="119"/>
    </location>
</feature>
<dbReference type="EMBL" id="CANHGI010000002">
    <property type="protein sequence ID" value="CAI5442977.1"/>
    <property type="molecule type" value="Genomic_DNA"/>
</dbReference>
<dbReference type="PANTHER" id="PTHR31357">
    <property type="entry name" value="SERPENTINE RECEPTOR CLASS ALPHA-10"/>
    <property type="match status" value="1"/>
</dbReference>
<feature type="transmembrane region" description="Helical" evidence="5">
    <location>
        <begin position="54"/>
        <end position="75"/>
    </location>
</feature>
<comment type="subcellular location">
    <subcellularLocation>
        <location evidence="1">Membrane</location>
        <topology evidence="1">Multi-pass membrane protein</topology>
    </subcellularLocation>
</comment>
<dbReference type="Pfam" id="PF02117">
    <property type="entry name" value="7TM_GPCR_Sra"/>
    <property type="match status" value="1"/>
</dbReference>
<evidence type="ECO:0000313" key="7">
    <source>
        <dbReference type="Proteomes" id="UP001152747"/>
    </source>
</evidence>
<evidence type="ECO:0000313" key="6">
    <source>
        <dbReference type="EMBL" id="CAI5442977.1"/>
    </source>
</evidence>
<evidence type="ECO:0000256" key="2">
    <source>
        <dbReference type="ARBA" id="ARBA00022692"/>
    </source>
</evidence>
<dbReference type="AlphaFoldDB" id="A0A9P1IGV1"/>
<dbReference type="GO" id="GO:0016020">
    <property type="term" value="C:membrane"/>
    <property type="evidence" value="ECO:0007669"/>
    <property type="project" value="UniProtKB-SubCell"/>
</dbReference>
<sequence length="322" mass="37339">MSNCSSSFETLSQLSLKIALIFNLTLIIISIILCLIAIYKLITISIFQFSTRVFLSINLTFVIYHQSAFVAIRVHTLYSLYYGVCDIQLSECIHIMRGVLIGSSGIAYIQVAMTLDRIFSVVFKKKYKKYGMFMGTILIVISVTLAIFTYSFIIGENPLTKKVDNCGALPAESFERYGKTISWIFYLSIIDLIMDMFVLRINIKNEKKQRDIYNVRKRYASRITLKSIQAIITISIVHFISQFLYSVMFFITITFVEDFMSYVSYLMAIIAYPVFYTSILNASLIIHLINRLRKQRVENIRKLTSQKHTFDDYMQTMRAAWK</sequence>
<dbReference type="GO" id="GO:0004984">
    <property type="term" value="F:olfactory receptor activity"/>
    <property type="evidence" value="ECO:0007669"/>
    <property type="project" value="TreeGrafter"/>
</dbReference>
<keyword evidence="4 5" id="KW-0472">Membrane</keyword>
<evidence type="ECO:0000256" key="5">
    <source>
        <dbReference type="SAM" id="Phobius"/>
    </source>
</evidence>
<dbReference type="GO" id="GO:0004930">
    <property type="term" value="F:G protein-coupled receptor activity"/>
    <property type="evidence" value="ECO:0007669"/>
    <property type="project" value="InterPro"/>
</dbReference>
<reference evidence="6" key="1">
    <citation type="submission" date="2022-11" db="EMBL/GenBank/DDBJ databases">
        <authorList>
            <person name="Kikuchi T."/>
        </authorList>
    </citation>
    <scope>NUCLEOTIDE SEQUENCE</scope>
    <source>
        <strain evidence="6">PS1010</strain>
    </source>
</reference>
<evidence type="ECO:0000256" key="3">
    <source>
        <dbReference type="ARBA" id="ARBA00022989"/>
    </source>
</evidence>
<dbReference type="Proteomes" id="UP001152747">
    <property type="component" value="Unassembled WGS sequence"/>
</dbReference>
<accession>A0A9P1IGV1</accession>
<dbReference type="InterPro" id="IPR051080">
    <property type="entry name" value="Nematode_rcpt-like_serp_alpha"/>
</dbReference>
<feature type="transmembrane region" description="Helical" evidence="5">
    <location>
        <begin position="131"/>
        <end position="153"/>
    </location>
</feature>
<dbReference type="Gene3D" id="1.20.1070.10">
    <property type="entry name" value="Rhodopsin 7-helix transmembrane proteins"/>
    <property type="match status" value="1"/>
</dbReference>
<keyword evidence="2 5" id="KW-0812">Transmembrane</keyword>
<evidence type="ECO:0000256" key="1">
    <source>
        <dbReference type="ARBA" id="ARBA00004141"/>
    </source>
</evidence>
<proteinExistence type="predicted"/>
<feature type="transmembrane region" description="Helical" evidence="5">
    <location>
        <begin position="183"/>
        <end position="203"/>
    </location>
</feature>
<feature type="transmembrane region" description="Helical" evidence="5">
    <location>
        <begin position="223"/>
        <end position="256"/>
    </location>
</feature>
<dbReference type="InterPro" id="IPR000344">
    <property type="entry name" value="7TM_GPCR_serpentine_rcpt_Sra"/>
</dbReference>
<dbReference type="PRINTS" id="PR00697">
    <property type="entry name" value="TMPROTEINSRA"/>
</dbReference>
<organism evidence="6 7">
    <name type="scientific">Caenorhabditis angaria</name>
    <dbReference type="NCBI Taxonomy" id="860376"/>
    <lineage>
        <taxon>Eukaryota</taxon>
        <taxon>Metazoa</taxon>
        <taxon>Ecdysozoa</taxon>
        <taxon>Nematoda</taxon>
        <taxon>Chromadorea</taxon>
        <taxon>Rhabditida</taxon>
        <taxon>Rhabditina</taxon>
        <taxon>Rhabditomorpha</taxon>
        <taxon>Rhabditoidea</taxon>
        <taxon>Rhabditidae</taxon>
        <taxon>Peloderinae</taxon>
        <taxon>Caenorhabditis</taxon>
    </lineage>
</organism>
<keyword evidence="3 5" id="KW-1133">Transmembrane helix</keyword>
<name>A0A9P1IGV1_9PELO</name>
<gene>
    <name evidence="6" type="ORF">CAMP_LOCUS5614</name>
</gene>
<keyword evidence="7" id="KW-1185">Reference proteome</keyword>
<dbReference type="PANTHER" id="PTHR31357:SF11">
    <property type="entry name" value="SERPENTINE RECEPTOR CLASS ALPHA-11"/>
    <property type="match status" value="1"/>
</dbReference>
<protein>
    <submittedName>
        <fullName evidence="6">Uncharacterized protein</fullName>
    </submittedName>
</protein>
<feature type="transmembrane region" description="Helical" evidence="5">
    <location>
        <begin position="262"/>
        <end position="286"/>
    </location>
</feature>
<feature type="transmembrane region" description="Helical" evidence="5">
    <location>
        <begin position="20"/>
        <end position="42"/>
    </location>
</feature>
<comment type="caution">
    <text evidence="6">The sequence shown here is derived from an EMBL/GenBank/DDBJ whole genome shotgun (WGS) entry which is preliminary data.</text>
</comment>
<evidence type="ECO:0000256" key="4">
    <source>
        <dbReference type="ARBA" id="ARBA00023136"/>
    </source>
</evidence>